<keyword evidence="2" id="KW-1185">Reference proteome</keyword>
<protein>
    <submittedName>
        <fullName evidence="1">Uncharacterized protein</fullName>
    </submittedName>
</protein>
<name>A0A1C7FI85_9VIBR</name>
<dbReference type="EMBL" id="CP016415">
    <property type="protein sequence ID" value="ANU38719.1"/>
    <property type="molecule type" value="Genomic_DNA"/>
</dbReference>
<gene>
    <name evidence="1" type="ORF">VSVS05_03682</name>
</gene>
<dbReference type="RefSeq" id="WP_065546456.1">
    <property type="nucleotide sequence ID" value="NZ_CP016415.1"/>
</dbReference>
<reference evidence="1 2" key="1">
    <citation type="submission" date="2016-07" db="EMBL/GenBank/DDBJ databases">
        <title>Genome sequencing of Vibrio scophthalmi strain VS-05, an isolated from Paralichthys olivaceus.</title>
        <authorList>
            <person name="Han H.-J."/>
        </authorList>
    </citation>
    <scope>NUCLEOTIDE SEQUENCE [LARGE SCALE GENOMIC DNA]</scope>
    <source>
        <strain evidence="1 2">VS-05</strain>
    </source>
</reference>
<dbReference type="AlphaFoldDB" id="A0A1C7FI85"/>
<organism evidence="1 2">
    <name type="scientific">Vibrio scophthalmi</name>
    <dbReference type="NCBI Taxonomy" id="45658"/>
    <lineage>
        <taxon>Bacteria</taxon>
        <taxon>Pseudomonadati</taxon>
        <taxon>Pseudomonadota</taxon>
        <taxon>Gammaproteobacteria</taxon>
        <taxon>Vibrionales</taxon>
        <taxon>Vibrionaceae</taxon>
        <taxon>Vibrio</taxon>
    </lineage>
</organism>
<dbReference type="Proteomes" id="UP000092528">
    <property type="component" value="Chromosome 2"/>
</dbReference>
<sequence>MMNKFVVRDLDGYQIAIDTHNNNCFEINEIVFDLLDRKSRCADYVAYISLKYEISEGEVKKLEVDIMEALDGS</sequence>
<accession>A0A1C7FI85</accession>
<evidence type="ECO:0000313" key="1">
    <source>
        <dbReference type="EMBL" id="ANU38719.1"/>
    </source>
</evidence>
<proteinExistence type="predicted"/>
<evidence type="ECO:0000313" key="2">
    <source>
        <dbReference type="Proteomes" id="UP000092528"/>
    </source>
</evidence>